<gene>
    <name evidence="1" type="ORF">KDW03_01820</name>
</gene>
<reference evidence="1" key="2">
    <citation type="submission" date="2022-06" db="EMBL/GenBank/DDBJ databases">
        <title>Thermospira aquatica gen. nov., sp. nov.</title>
        <authorList>
            <person name="Ben Ali Gam Z."/>
            <person name="Labat M."/>
        </authorList>
    </citation>
    <scope>NUCLEOTIDE SEQUENCE</scope>
    <source>
        <strain evidence="1">F1F22</strain>
    </source>
</reference>
<dbReference type="Gene3D" id="2.60.40.4070">
    <property type="match status" value="1"/>
</dbReference>
<reference evidence="1" key="1">
    <citation type="submission" date="2021-04" db="EMBL/GenBank/DDBJ databases">
        <authorList>
            <person name="Postec A."/>
        </authorList>
    </citation>
    <scope>NUCLEOTIDE SEQUENCE</scope>
    <source>
        <strain evidence="1">F1F22</strain>
    </source>
</reference>
<proteinExistence type="predicted"/>
<sequence>MLRKNRWMVWLFAILWVSKVWGYVYFEDFSSPNGNWQYKFLYSLQAGIHNEINDLTVGPSGGVLSFAGTRVTEEYYTELFGAYSRYTNVRFSATPEKPFGFEITRTLLSLDSDIGWYAESGRKKAAFDVGIIQYDPSVTTISNRYVNSIFFSEIFHPRLSGEPDTQPRSYWSVNEGLSPGNALDVSALSRPDVSGGDDLRGILNWSYDERWGANTIEDDKGTLNIYSNNNNHIKIRVTIDGEFASLYINPNPNGTSQQNWNGTSTTYPNTFYLVKRVPVIFSNELMVMFGLANNREDAERLLLKVDNFTIRTVAASNVAEISPVMTKAGTTNALRIAIHPWFSTVNEAGVQEVYIDLPESYLTYTNWTAFTNQVGVFWAQTNGQTIYRTFNRQWGDANPPTGTVALSVKENGKRLKIRFNAAATPDVFHPNYSGFGGSIATTHQYMIYIVVSNFSTPSTGDVVGKTIQVYVNNEKYADTTWTTNATTGPARAYAGNVTHFGGTFLDNNTLTFRTANDPVGIASIRPHFVYEGESKTWFVDIAAKNTNETADNNADICHVDILLPVGFALDPVSLQSSVCSSSSITYDSAQRKISLFYSNENKVLAAGSGNDTISFLNLTTTNLDVPAPGTNELSNRIYVISYSALPGTKPVTNGISISYPTQHFLVRKKPPKAEAYQTPTNVKNILSSEEYTFVLKNRGENPGNNIHKVLIRLDKHITNVTSVIPTRQATVSVTTNITNANITNNEGYLWILLDYRNQGTNIPKDYTEAIRFTGYDDVRSLTNVIIWATNIAYVDNGNGDGWTEVKEDTANRWSYFFYTPPAELKAALLSPLNEDGVADAWYNHHHYVDENTPFYVRLAVRNAGEKDNTIFRIKVIFPHGVTNVLYPSSLLVGSNQISLSTTNGGSNWVMDIAYTNTVALWSGSNDIISFYLMDNISLPTNVNILLFARNTTNFVPAENDGADNTELRFIYPRPKAKGAVNVPGGFIDAATNQYMISYVISNEGSIENLIKSVYLLLPTNYITNIINVSSALGGVYAGFQPHALGYYRVVVQYANQFWGGKTDTISFTMQDKVETEAEFTLAACVSNQRMWTNGIPVLDNGTQKVSIVPPPTFYEYAVLPTVLYRSYNGKTNTNVIRLSVKNLGWGSNRLEWLRIFLPAAVSNQIFKVSNALLGTNAPGAAMSFTTFGGTNVIEINYKLSNTNIPPGTTDDFYIYVAVRTNILATNVIVVHAANNSTNTNGSPKWTNYYNGSSLLSGTNVISLVDPVRFFVLPGEVSTPAASAIYSNRIENGLENGGRLVSAVEIEYPSSFFTNLQVISTIGNATVNGTKVRIDYPYGLMPNNGEWVVIRGYDSWTTGDTNFSVTVRVWYTNNASYTNIAVVREGYTNVVAFIHPYAQVWVASSPNVVGQDFITNRYTFTVTNVGGEGNEVYWLKIVLPSGIITNVSGWSSLRPASMAQSNGALWIKYTTPLPVNGYDEISCWGWDAIAPPQETNVTWQVYADNTVNYSKPGLAWIYPNRSLDLSIVQPGYRAAAYLEATNALSLTETNVILTTETNNGLRFYLYNNSSEGNNIRWVRIPIPSPGTLLVTNALTFTNLRANVIRAFTNGALWLDYRSAPLLPTESDEIWVQLHDRVFYSNTNIPWTVEAAYDSTDDKFKEVSVQPGRSLEVRYVAPEPKVMAFLTPDKVYMDRKFFSLTLILSNAGVSTSVIDQVEIRLPLELTNGFAISRVSNTTATVTNYNNGVLTLGYGIPILAGAKDTVVLWVSNTFGGPATRGLGIRVRSFVTNAGVAGETNVTVSSMPVYHVYVNDQEGVSDIDSTTHSNRVVVYVANTVSADLPITRLKISLPSVFTNRMNTLSRKIGSSFITGHPTNILVNYQSAGNLLGAGEYDVLKNDVLDNFEVGYATHAVQVWVEDPWGYLPVPLASEKTNLVRFFMPLPQAVQWLDTSGIYITTGRSNLTIFISNRATTANTISNVMITLPEGLVDIQDFSSTRGSVSYEGSTHSLRVNYGVGLSSNVCDQVSFSFSNTYGAPTNLPFVVRASHLADHETVVPSLVGEGYSLLSVNYPPVTVEGYFVGDNALYIVETEGVLTYRVLNRTFKSHVSRLLLTFETNTLEVFSNIVISNTRATVTRLETNSNQFLLTYPMGEGLNTLENEDLKIHFAYILTNTGIVPVRSEADLVSVGPGGTNLNGVSTLSLDSTKKWLVITNSTWGIVVGKVFPGKKLVYVKMYERDGTTIGLDDEGNPLSGTIQLGTGDYRLPHVPEGNYILEFAAPYYRQLRTNIFVPANQTVWVPIIAMRNAPLLGGEDEVQAVECYEETNSMIVFPGNSVGREFSVDITRVPLIAEQKRNLTENKTVKAPSTTENMYGYRFALNTRDDKPMDGAIVKRDAILYLAYDPVDIASRGWSEQDLAIYYWDDNGLHPRWVRIGGEVDTTAKRVVARVSYVHSLYGVFSRAGEERPGIITAVTLRPKVFTPSRSGDGYYGSIRVTMEFREAVNRYEVKIFDLKGNLIRRFIREDGPYTQGEIAWDGKDTEGYDVKNGVYVYKIYAGGETYSGTLVIAR</sequence>
<keyword evidence="2" id="KW-1185">Reference proteome</keyword>
<protein>
    <submittedName>
        <fullName evidence="1">Uncharacterized protein</fullName>
    </submittedName>
</protein>
<accession>A0AAX3BEA6</accession>
<evidence type="ECO:0000313" key="2">
    <source>
        <dbReference type="Proteomes" id="UP001056539"/>
    </source>
</evidence>
<name>A0AAX3BEA6_9SPIR</name>
<dbReference type="KEGG" id="taqu:KDW03_01820"/>
<evidence type="ECO:0000313" key="1">
    <source>
        <dbReference type="EMBL" id="URA10565.1"/>
    </source>
</evidence>
<dbReference type="EMBL" id="CP073355">
    <property type="protein sequence ID" value="URA10565.1"/>
    <property type="molecule type" value="Genomic_DNA"/>
</dbReference>
<dbReference type="Proteomes" id="UP001056539">
    <property type="component" value="Chromosome"/>
</dbReference>
<dbReference type="RefSeq" id="WP_271435690.1">
    <property type="nucleotide sequence ID" value="NZ_CP073355.1"/>
</dbReference>
<organism evidence="1 2">
    <name type="scientific">Thermospira aquatica</name>
    <dbReference type="NCBI Taxonomy" id="2828656"/>
    <lineage>
        <taxon>Bacteria</taxon>
        <taxon>Pseudomonadati</taxon>
        <taxon>Spirochaetota</taxon>
        <taxon>Spirochaetia</taxon>
        <taxon>Brevinematales</taxon>
        <taxon>Thermospiraceae</taxon>
        <taxon>Thermospira</taxon>
    </lineage>
</organism>